<evidence type="ECO:0000256" key="4">
    <source>
        <dbReference type="ARBA" id="ARBA00051722"/>
    </source>
</evidence>
<dbReference type="EC" id="3.1.3.48" evidence="2"/>
<evidence type="ECO:0000313" key="5">
    <source>
        <dbReference type="EMBL" id="SEH89305.1"/>
    </source>
</evidence>
<keyword evidence="3" id="KW-0378">Hydrolase</keyword>
<name>A0A1H6LSC3_9GAMM</name>
<reference evidence="6" key="1">
    <citation type="submission" date="2016-10" db="EMBL/GenBank/DDBJ databases">
        <authorList>
            <person name="Varghese N."/>
            <person name="Submissions S."/>
        </authorList>
    </citation>
    <scope>NUCLEOTIDE SEQUENCE [LARGE SCALE GENOMIC DNA]</scope>
    <source>
        <strain evidence="6">DSM 17616</strain>
    </source>
</reference>
<evidence type="ECO:0000313" key="6">
    <source>
        <dbReference type="Proteomes" id="UP000199371"/>
    </source>
</evidence>
<comment type="catalytic activity">
    <reaction evidence="4">
        <text>O-phospho-L-tyrosyl-[protein] + H2O = L-tyrosyl-[protein] + phosphate</text>
        <dbReference type="Rhea" id="RHEA:10684"/>
        <dbReference type="Rhea" id="RHEA-COMP:10136"/>
        <dbReference type="Rhea" id="RHEA-COMP:20101"/>
        <dbReference type="ChEBI" id="CHEBI:15377"/>
        <dbReference type="ChEBI" id="CHEBI:43474"/>
        <dbReference type="ChEBI" id="CHEBI:46858"/>
        <dbReference type="ChEBI" id="CHEBI:61978"/>
        <dbReference type="EC" id="3.1.3.48"/>
    </reaction>
</comment>
<dbReference type="OrthoDB" id="9788539at2"/>
<dbReference type="STRING" id="173990.SAMN05660691_02006"/>
<dbReference type="GO" id="GO:0030145">
    <property type="term" value="F:manganese ion binding"/>
    <property type="evidence" value="ECO:0007669"/>
    <property type="project" value="InterPro"/>
</dbReference>
<dbReference type="PIRSF" id="PIRSF016557">
    <property type="entry name" value="Caps_synth_CpsB"/>
    <property type="match status" value="1"/>
</dbReference>
<proteinExistence type="inferred from homology"/>
<dbReference type="InterPro" id="IPR016667">
    <property type="entry name" value="Caps_polysacc_synth_CpsB/CapC"/>
</dbReference>
<protein>
    <recommendedName>
        <fullName evidence="2">protein-tyrosine-phosphatase</fullName>
        <ecNumber evidence="2">3.1.3.48</ecNumber>
    </recommendedName>
</protein>
<evidence type="ECO:0000256" key="3">
    <source>
        <dbReference type="ARBA" id="ARBA00022801"/>
    </source>
</evidence>
<evidence type="ECO:0000256" key="2">
    <source>
        <dbReference type="ARBA" id="ARBA00013064"/>
    </source>
</evidence>
<comment type="similarity">
    <text evidence="1">Belongs to the metallo-dependent hydrolases superfamily. CpsB/CapC family.</text>
</comment>
<organism evidence="5 6">
    <name type="scientific">Rheinheimera pacifica</name>
    <dbReference type="NCBI Taxonomy" id="173990"/>
    <lineage>
        <taxon>Bacteria</taxon>
        <taxon>Pseudomonadati</taxon>
        <taxon>Pseudomonadota</taxon>
        <taxon>Gammaproteobacteria</taxon>
        <taxon>Chromatiales</taxon>
        <taxon>Chromatiaceae</taxon>
        <taxon>Rheinheimera</taxon>
    </lineage>
</organism>
<accession>A0A1H6LSC3</accession>
<dbReference type="Proteomes" id="UP000199371">
    <property type="component" value="Unassembled WGS sequence"/>
</dbReference>
<dbReference type="EMBL" id="FNXF01000006">
    <property type="protein sequence ID" value="SEH89305.1"/>
    <property type="molecule type" value="Genomic_DNA"/>
</dbReference>
<sequence>MFDLHNHILPGVDDGAKDMAEALALLQLAQQQGISHMLATPHLHAGRYNNSAASITEAITALQQAASAAGINITLAAAAEVRIGAEILPLIEQQQMPFIGRYQGNKVLLLELPHSHIPAGSDKLLAWLARHDITVMLAHPERNRDLLAAPDKIKPFIKAGCLFQLTAAALDGDMGADVKALAGQWLKQGLYHVIASDAHSVKRRPPKLQQAYQHSCQMVGEEQARQLCMLNPAQLAGPVFSAGMLLN</sequence>
<gene>
    <name evidence="5" type="ORF">SAMN05660691_02006</name>
</gene>
<dbReference type="AlphaFoldDB" id="A0A1H6LSC3"/>
<dbReference type="PANTHER" id="PTHR39181">
    <property type="entry name" value="TYROSINE-PROTEIN PHOSPHATASE YWQE"/>
    <property type="match status" value="1"/>
</dbReference>
<dbReference type="GO" id="GO:0004725">
    <property type="term" value="F:protein tyrosine phosphatase activity"/>
    <property type="evidence" value="ECO:0007669"/>
    <property type="project" value="UniProtKB-EC"/>
</dbReference>
<evidence type="ECO:0000256" key="1">
    <source>
        <dbReference type="ARBA" id="ARBA00005750"/>
    </source>
</evidence>
<dbReference type="Pfam" id="PF19567">
    <property type="entry name" value="CpsB_CapC"/>
    <property type="match status" value="1"/>
</dbReference>
<keyword evidence="6" id="KW-1185">Reference proteome</keyword>
<dbReference type="RefSeq" id="WP_092793039.1">
    <property type="nucleotide sequence ID" value="NZ_FNXF01000006.1"/>
</dbReference>
<dbReference type="InterPro" id="IPR016195">
    <property type="entry name" value="Pol/histidinol_Pase-like"/>
</dbReference>
<dbReference type="PANTHER" id="PTHR39181:SF1">
    <property type="entry name" value="TYROSINE-PROTEIN PHOSPHATASE YWQE"/>
    <property type="match status" value="1"/>
</dbReference>
<dbReference type="Gene3D" id="3.20.20.140">
    <property type="entry name" value="Metal-dependent hydrolases"/>
    <property type="match status" value="1"/>
</dbReference>
<dbReference type="SUPFAM" id="SSF89550">
    <property type="entry name" value="PHP domain-like"/>
    <property type="match status" value="1"/>
</dbReference>